<sequence>MSTTSVISPARQLVLASTSSFRKTLLQKLGLEFISCAPLVDETPLAEESAQILVQRLALAKATAGGKLHPGSLCIGSDQVAVIDGKIIGKPHTEAKACEQLAQASGKAITFYTGLALYDDRTGDAEVILEPFTVHFRQLTAQQIANYVKREQPLSCAGSFMCEGLGIALFERLQGDDPNSLIGLPLIALTRLLANKGIDVLG</sequence>
<comment type="subcellular location">
    <subcellularLocation>
        <location evidence="1 9">Cytoplasm</location>
    </subcellularLocation>
</comment>
<feature type="site" description="Important for substrate specificity" evidence="9">
    <location>
        <position position="79"/>
    </location>
</feature>
<evidence type="ECO:0000313" key="11">
    <source>
        <dbReference type="Proteomes" id="UP000294832"/>
    </source>
</evidence>
<comment type="cofactor">
    <cofactor evidence="9">
        <name>a divalent metal cation</name>
        <dbReference type="ChEBI" id="CHEBI:60240"/>
    </cofactor>
</comment>
<dbReference type="HAMAP" id="MF_00528">
    <property type="entry name" value="Maf"/>
    <property type="match status" value="1"/>
</dbReference>
<dbReference type="NCBIfam" id="TIGR00172">
    <property type="entry name" value="maf"/>
    <property type="match status" value="1"/>
</dbReference>
<comment type="caution">
    <text evidence="10">The sequence shown here is derived from an EMBL/GenBank/DDBJ whole genome shotgun (WGS) entry which is preliminary data.</text>
</comment>
<keyword evidence="3 9" id="KW-0378">Hydrolase</keyword>
<dbReference type="PANTHER" id="PTHR43213:SF10">
    <property type="entry name" value="7-METHYL-GTP PYROPHOSPHATASE"/>
    <property type="match status" value="1"/>
</dbReference>
<reference evidence="10 11" key="1">
    <citation type="submission" date="2019-03" db="EMBL/GenBank/DDBJ databases">
        <title>Freshwater and sediment microbial communities from various areas in North America, analyzing microbe dynamics in response to fracking.</title>
        <authorList>
            <person name="Lamendella R."/>
        </authorList>
    </citation>
    <scope>NUCLEOTIDE SEQUENCE [LARGE SCALE GENOMIC DNA]</scope>
    <source>
        <strain evidence="10 11">74A</strain>
    </source>
</reference>
<feature type="active site" description="Proton acceptor" evidence="9">
    <location>
        <position position="78"/>
    </location>
</feature>
<dbReference type="RefSeq" id="WP_279388859.1">
    <property type="nucleotide sequence ID" value="NZ_SLWF01000002.1"/>
</dbReference>
<comment type="catalytic activity">
    <reaction evidence="5 9">
        <text>N(7)-methyl-GTP + H2O = N(7)-methyl-GMP + diphosphate + H(+)</text>
        <dbReference type="Rhea" id="RHEA:58744"/>
        <dbReference type="ChEBI" id="CHEBI:15377"/>
        <dbReference type="ChEBI" id="CHEBI:15378"/>
        <dbReference type="ChEBI" id="CHEBI:33019"/>
        <dbReference type="ChEBI" id="CHEBI:58285"/>
        <dbReference type="ChEBI" id="CHEBI:87133"/>
    </reaction>
</comment>
<dbReference type="EMBL" id="SLWF01000002">
    <property type="protein sequence ID" value="TCN90107.1"/>
    <property type="molecule type" value="Genomic_DNA"/>
</dbReference>
<evidence type="ECO:0000256" key="4">
    <source>
        <dbReference type="ARBA" id="ARBA00023080"/>
    </source>
</evidence>
<dbReference type="Proteomes" id="UP000294832">
    <property type="component" value="Unassembled WGS sequence"/>
</dbReference>
<organism evidence="10 11">
    <name type="scientific">Shewanella fodinae</name>
    <dbReference type="NCBI Taxonomy" id="552357"/>
    <lineage>
        <taxon>Bacteria</taxon>
        <taxon>Pseudomonadati</taxon>
        <taxon>Pseudomonadota</taxon>
        <taxon>Gammaproteobacteria</taxon>
        <taxon>Alteromonadales</taxon>
        <taxon>Shewanellaceae</taxon>
        <taxon>Shewanella</taxon>
    </lineage>
</organism>
<feature type="site" description="Important for substrate specificity" evidence="9">
    <location>
        <position position="163"/>
    </location>
</feature>
<name>A0A4R2FG92_9GAMM</name>
<dbReference type="PIRSF" id="PIRSF006305">
    <property type="entry name" value="Maf"/>
    <property type="match status" value="1"/>
</dbReference>
<evidence type="ECO:0000256" key="1">
    <source>
        <dbReference type="ARBA" id="ARBA00004496"/>
    </source>
</evidence>
<comment type="function">
    <text evidence="6 9">Nucleoside triphosphate pyrophosphatase that hydrolyzes 7-methyl-GTP (m(7)GTP). May have a dual role in cell division arrest and in preventing the incorporation of modified nucleotides into cellular nucleic acids.</text>
</comment>
<gene>
    <name evidence="10" type="ORF">EDC91_10216</name>
</gene>
<dbReference type="PANTHER" id="PTHR43213">
    <property type="entry name" value="BIFUNCTIONAL DTTP/UTP PYROPHOSPHATASE/METHYLTRANSFERASE PROTEIN-RELATED"/>
    <property type="match status" value="1"/>
</dbReference>
<evidence type="ECO:0000256" key="9">
    <source>
        <dbReference type="HAMAP-Rule" id="MF_00528"/>
    </source>
</evidence>
<accession>A0A4R2FG92</accession>
<dbReference type="GO" id="GO:0009117">
    <property type="term" value="P:nucleotide metabolic process"/>
    <property type="evidence" value="ECO:0007669"/>
    <property type="project" value="UniProtKB-KW"/>
</dbReference>
<keyword evidence="11" id="KW-1185">Reference proteome</keyword>
<comment type="caution">
    <text evidence="9">Lacks conserved residue(s) required for the propagation of feature annotation.</text>
</comment>
<dbReference type="FunFam" id="3.90.950.10:FF:000005">
    <property type="entry name" value="7-methyl-GTP pyrophosphatase"/>
    <property type="match status" value="1"/>
</dbReference>
<evidence type="ECO:0000313" key="10">
    <source>
        <dbReference type="EMBL" id="TCN90107.1"/>
    </source>
</evidence>
<dbReference type="GO" id="GO:0005737">
    <property type="term" value="C:cytoplasm"/>
    <property type="evidence" value="ECO:0007669"/>
    <property type="project" value="UniProtKB-SubCell"/>
</dbReference>
<protein>
    <recommendedName>
        <fullName evidence="8 9">7-methyl-GTP pyrophosphatase</fullName>
        <shortName evidence="9">m(7)GTP pyrophosphatase</shortName>
        <ecNumber evidence="9">3.6.1.-</ecNumber>
    </recommendedName>
</protein>
<dbReference type="GO" id="GO:0047429">
    <property type="term" value="F:nucleoside triphosphate diphosphatase activity"/>
    <property type="evidence" value="ECO:0007669"/>
    <property type="project" value="InterPro"/>
</dbReference>
<keyword evidence="2 9" id="KW-0963">Cytoplasm</keyword>
<dbReference type="CDD" id="cd00555">
    <property type="entry name" value="Maf"/>
    <property type="match status" value="1"/>
</dbReference>
<dbReference type="InterPro" id="IPR029001">
    <property type="entry name" value="ITPase-like_fam"/>
</dbReference>
<dbReference type="SUPFAM" id="SSF52972">
    <property type="entry name" value="ITPase-like"/>
    <property type="match status" value="1"/>
</dbReference>
<comment type="similarity">
    <text evidence="7 9">Belongs to the Maf family. YceF subfamily.</text>
</comment>
<dbReference type="Gene3D" id="3.90.950.10">
    <property type="match status" value="1"/>
</dbReference>
<evidence type="ECO:0000256" key="6">
    <source>
        <dbReference type="ARBA" id="ARBA00053369"/>
    </source>
</evidence>
<evidence type="ECO:0000256" key="2">
    <source>
        <dbReference type="ARBA" id="ARBA00022490"/>
    </source>
</evidence>
<dbReference type="AlphaFoldDB" id="A0A4R2FG92"/>
<evidence type="ECO:0000256" key="3">
    <source>
        <dbReference type="ARBA" id="ARBA00022801"/>
    </source>
</evidence>
<evidence type="ECO:0000256" key="8">
    <source>
        <dbReference type="ARBA" id="ARBA00068163"/>
    </source>
</evidence>
<dbReference type="InterPro" id="IPR003697">
    <property type="entry name" value="Maf-like"/>
</dbReference>
<dbReference type="Pfam" id="PF02545">
    <property type="entry name" value="Maf"/>
    <property type="match status" value="1"/>
</dbReference>
<evidence type="ECO:0000256" key="5">
    <source>
        <dbReference type="ARBA" id="ARBA00050213"/>
    </source>
</evidence>
<evidence type="ECO:0000256" key="7">
    <source>
        <dbReference type="ARBA" id="ARBA00060749"/>
    </source>
</evidence>
<keyword evidence="4 9" id="KW-0546">Nucleotide metabolism</keyword>
<feature type="site" description="Important for substrate specificity" evidence="9">
    <location>
        <position position="21"/>
    </location>
</feature>
<proteinExistence type="inferred from homology"/>
<dbReference type="EC" id="3.6.1.-" evidence="9"/>